<dbReference type="AlphaFoldDB" id="A0A2X0MN80"/>
<gene>
    <name evidence="2" type="ORF">BZ3500_MVSOF-1268-A1-R1_CHR6-2G08590</name>
</gene>
<evidence type="ECO:0000259" key="1">
    <source>
        <dbReference type="Pfam" id="PF14214"/>
    </source>
</evidence>
<dbReference type="Pfam" id="PF14214">
    <property type="entry name" value="Helitron_like_N"/>
    <property type="match status" value="1"/>
</dbReference>
<evidence type="ECO:0000313" key="3">
    <source>
        <dbReference type="Proteomes" id="UP000249723"/>
    </source>
</evidence>
<name>A0A2X0MN80_9BASI</name>
<dbReference type="OrthoDB" id="3366231at2759"/>
<evidence type="ECO:0000313" key="2">
    <source>
        <dbReference type="EMBL" id="SCZ93295.1"/>
    </source>
</evidence>
<dbReference type="EMBL" id="FMWP01000047">
    <property type="protein sequence ID" value="SCZ93295.1"/>
    <property type="molecule type" value="Genomic_DNA"/>
</dbReference>
<proteinExistence type="predicted"/>
<dbReference type="InterPro" id="IPR025476">
    <property type="entry name" value="Helitron_helicase-like"/>
</dbReference>
<dbReference type="Proteomes" id="UP000249723">
    <property type="component" value="Unassembled WGS sequence"/>
</dbReference>
<dbReference type="STRING" id="289078.A0A2X0MN80"/>
<keyword evidence="3" id="KW-1185">Reference proteome</keyword>
<protein>
    <submittedName>
        <fullName evidence="2">BZ3500_MvSof-1268-A1-R1_Chr6-2g08590 protein</fullName>
    </submittedName>
</protein>
<reference evidence="3" key="1">
    <citation type="submission" date="2016-10" db="EMBL/GenBank/DDBJ databases">
        <authorList>
            <person name="Jeantristanb JTB J.-T."/>
            <person name="Ricardo R."/>
        </authorList>
    </citation>
    <scope>NUCLEOTIDE SEQUENCE [LARGE SCALE GENOMIC DNA]</scope>
</reference>
<organism evidence="2 3">
    <name type="scientific">Microbotryum saponariae</name>
    <dbReference type="NCBI Taxonomy" id="289078"/>
    <lineage>
        <taxon>Eukaryota</taxon>
        <taxon>Fungi</taxon>
        <taxon>Dikarya</taxon>
        <taxon>Basidiomycota</taxon>
        <taxon>Pucciniomycotina</taxon>
        <taxon>Microbotryomycetes</taxon>
        <taxon>Microbotryales</taxon>
        <taxon>Microbotryaceae</taxon>
        <taxon>Microbotryum</taxon>
    </lineage>
</organism>
<accession>A0A2X0MN80</accession>
<feature type="domain" description="Helitron helicase-like" evidence="1">
    <location>
        <begin position="39"/>
        <end position="128"/>
    </location>
</feature>
<sequence>MLQSNQSVSHTALRFAFERLAHTCQHDGHSMINGYYQTLRFITAQGINSLTLDQIACSMILGSTFKNRPRDITPRYQDAMACVLEHGKAPLFITVTCDPKWPEIKATLGPNDKTCNCLYLIAQVFEAKSGNKQRAGCFDNEWRMNGELLHCCCSYYFS</sequence>